<protein>
    <submittedName>
        <fullName evidence="1">Uncharacterized protein</fullName>
    </submittedName>
</protein>
<evidence type="ECO:0000313" key="1">
    <source>
        <dbReference type="EMBL" id="MFM0008189.1"/>
    </source>
</evidence>
<organism evidence="1 2">
    <name type="scientific">Paraburkholderia dipogonis</name>
    <dbReference type="NCBI Taxonomy" id="1211383"/>
    <lineage>
        <taxon>Bacteria</taxon>
        <taxon>Pseudomonadati</taxon>
        <taxon>Pseudomonadota</taxon>
        <taxon>Betaproteobacteria</taxon>
        <taxon>Burkholderiales</taxon>
        <taxon>Burkholderiaceae</taxon>
        <taxon>Paraburkholderia</taxon>
    </lineage>
</organism>
<keyword evidence="2" id="KW-1185">Reference proteome</keyword>
<accession>A0ABW9B6X9</accession>
<proteinExistence type="predicted"/>
<comment type="caution">
    <text evidence="1">The sequence shown here is derived from an EMBL/GenBank/DDBJ whole genome shotgun (WGS) entry which is preliminary data.</text>
</comment>
<sequence length="65" mass="6997">MSWIEIGAGLLELQNASRTSGNSSLMHDTRGLLRQMLNLTARSARIAEIASLLKHVVVAGTMPAH</sequence>
<dbReference type="RefSeq" id="WP_408183133.1">
    <property type="nucleotide sequence ID" value="NZ_JAQQEZ010000085.1"/>
</dbReference>
<gene>
    <name evidence="1" type="ORF">PQR57_45705</name>
</gene>
<evidence type="ECO:0000313" key="2">
    <source>
        <dbReference type="Proteomes" id="UP001629230"/>
    </source>
</evidence>
<name>A0ABW9B6X9_9BURK</name>
<reference evidence="1 2" key="1">
    <citation type="journal article" date="2024" name="Chem. Sci.">
        <title>Discovery of megapolipeptins by genome mining of a Burkholderiales bacteria collection.</title>
        <authorList>
            <person name="Paulo B.S."/>
            <person name="Recchia M.J.J."/>
            <person name="Lee S."/>
            <person name="Fergusson C.H."/>
            <person name="Romanowski S.B."/>
            <person name="Hernandez A."/>
            <person name="Krull N."/>
            <person name="Liu D.Y."/>
            <person name="Cavanagh H."/>
            <person name="Bos A."/>
            <person name="Gray C.A."/>
            <person name="Murphy B.T."/>
            <person name="Linington R.G."/>
            <person name="Eustaquio A.S."/>
        </authorList>
    </citation>
    <scope>NUCLEOTIDE SEQUENCE [LARGE SCALE GENOMIC DNA]</scope>
    <source>
        <strain evidence="1 2">RL17-350-BIC-A</strain>
    </source>
</reference>
<dbReference type="Proteomes" id="UP001629230">
    <property type="component" value="Unassembled WGS sequence"/>
</dbReference>
<dbReference type="EMBL" id="JAQQEZ010000085">
    <property type="protein sequence ID" value="MFM0008189.1"/>
    <property type="molecule type" value="Genomic_DNA"/>
</dbReference>